<dbReference type="Gene3D" id="3.10.129.10">
    <property type="entry name" value="Hotdog Thioesterase"/>
    <property type="match status" value="1"/>
</dbReference>
<dbReference type="PANTHER" id="PTHR43841">
    <property type="entry name" value="3-HYDROXYACYL-THIOESTER DEHYDRATASE HTDX-RELATED"/>
    <property type="match status" value="1"/>
</dbReference>
<reference evidence="3" key="1">
    <citation type="journal article" date="2019" name="Int. J. Syst. Evol. Microbiol.">
        <title>The Global Catalogue of Microorganisms (GCM) 10K type strain sequencing project: providing services to taxonomists for standard genome sequencing and annotation.</title>
        <authorList>
            <consortium name="The Broad Institute Genomics Platform"/>
            <consortium name="The Broad Institute Genome Sequencing Center for Infectious Disease"/>
            <person name="Wu L."/>
            <person name="Ma J."/>
        </authorList>
    </citation>
    <scope>NUCLEOTIDE SEQUENCE [LARGE SCALE GENOMIC DNA]</scope>
    <source>
        <strain evidence="3">KCTC 52438</strain>
    </source>
</reference>
<gene>
    <name evidence="2" type="ORF">ACFOEK_12645</name>
</gene>
<dbReference type="Proteomes" id="UP001595476">
    <property type="component" value="Unassembled WGS sequence"/>
</dbReference>
<accession>A0ABV7HGZ4</accession>
<keyword evidence="3" id="KW-1185">Reference proteome</keyword>
<protein>
    <submittedName>
        <fullName evidence="2">MaoC family dehydratase</fullName>
    </submittedName>
</protein>
<dbReference type="InterPro" id="IPR002539">
    <property type="entry name" value="MaoC-like_dom"/>
</dbReference>
<dbReference type="Pfam" id="PF01575">
    <property type="entry name" value="MaoC_dehydratas"/>
    <property type="match status" value="1"/>
</dbReference>
<name>A0ABV7HGZ4_9GAMM</name>
<evidence type="ECO:0000313" key="3">
    <source>
        <dbReference type="Proteomes" id="UP001595476"/>
    </source>
</evidence>
<comment type="caution">
    <text evidence="2">The sequence shown here is derived from an EMBL/GenBank/DDBJ whole genome shotgun (WGS) entry which is preliminary data.</text>
</comment>
<dbReference type="EMBL" id="JBHRSZ010000004">
    <property type="protein sequence ID" value="MFC3151881.1"/>
    <property type="molecule type" value="Genomic_DNA"/>
</dbReference>
<evidence type="ECO:0000313" key="2">
    <source>
        <dbReference type="EMBL" id="MFC3151881.1"/>
    </source>
</evidence>
<dbReference type="InterPro" id="IPR029069">
    <property type="entry name" value="HotDog_dom_sf"/>
</dbReference>
<proteinExistence type="predicted"/>
<feature type="domain" description="MaoC-like" evidence="1">
    <location>
        <begin position="185"/>
        <end position="282"/>
    </location>
</feature>
<dbReference type="InterPro" id="IPR003965">
    <property type="entry name" value="Fatty_acid_synthase"/>
</dbReference>
<evidence type="ECO:0000259" key="1">
    <source>
        <dbReference type="Pfam" id="PF01575"/>
    </source>
</evidence>
<sequence length="296" mass="33924">MSHIFTATTCQPQQLKQMPSILQLYRKAILPKKTKATSADQIPHLSVELGSVNLNRNKVKEYSDVCEFYFDNQTVPVTYPHVLAFNLQLELMANANFPIPLLGLVHVRNQIQSYRSISLTDTLDFQVSISEARDTDKGIEFDLTTRITCKGERVWESVSTNLYRFKSTPKKAGSYTPQPLEPFRYSEFWDVKENTGRKYAKASGDSNPIHLYRWSAKAFGFKQAIIHGMWTKARTLAALEPLLKTHALKITTEFKQPIFLPSRVLLHYNEYDTGMLFEVRNEANNKVHMKGNISTL</sequence>
<organism evidence="2 3">
    <name type="scientific">Litoribrevibacter euphylliae</name>
    <dbReference type="NCBI Taxonomy" id="1834034"/>
    <lineage>
        <taxon>Bacteria</taxon>
        <taxon>Pseudomonadati</taxon>
        <taxon>Pseudomonadota</taxon>
        <taxon>Gammaproteobacteria</taxon>
        <taxon>Oceanospirillales</taxon>
        <taxon>Oceanospirillaceae</taxon>
        <taxon>Litoribrevibacter</taxon>
    </lineage>
</organism>
<dbReference type="PANTHER" id="PTHR43841:SF3">
    <property type="entry name" value="(3R)-HYDROXYACYL-ACP DEHYDRATASE SUBUNIT HADB"/>
    <property type="match status" value="1"/>
</dbReference>
<dbReference type="PRINTS" id="PR01483">
    <property type="entry name" value="FASYNTHASE"/>
</dbReference>
<dbReference type="SUPFAM" id="SSF54637">
    <property type="entry name" value="Thioesterase/thiol ester dehydrase-isomerase"/>
    <property type="match status" value="2"/>
</dbReference>
<dbReference type="RefSeq" id="WP_386721454.1">
    <property type="nucleotide sequence ID" value="NZ_JBHRSZ010000004.1"/>
</dbReference>